<dbReference type="EMBL" id="QVEV01000110">
    <property type="protein sequence ID" value="RGC06755.1"/>
    <property type="molecule type" value="Genomic_DNA"/>
</dbReference>
<sequence>MEEMKEASKEEKKEGKQGNGKKKWLILILLLILLGSFAAWKLFDTGDGLAMDPDQSEGTLDGLSEAEIQKLLDDKVAEGQFMLNINTRPVFKNGTSKGTLRIENNPQNRYLMVVKIYLKQDEKDGEKIYESGAIRPGNKIETAQLDVALKKGTYPVTAYFEAYDMKTKEFVGKAASTLSITIKE</sequence>
<evidence type="ECO:0008006" key="4">
    <source>
        <dbReference type="Google" id="ProtNLM"/>
    </source>
</evidence>
<proteinExistence type="predicted"/>
<evidence type="ECO:0000313" key="3">
    <source>
        <dbReference type="Proteomes" id="UP000260025"/>
    </source>
</evidence>
<comment type="caution">
    <text evidence="2">The sequence shown here is derived from an EMBL/GenBank/DDBJ whole genome shotgun (WGS) entry which is preliminary data.</text>
</comment>
<keyword evidence="1" id="KW-1133">Transmembrane helix</keyword>
<dbReference type="OrthoDB" id="2087872at2"/>
<protein>
    <recommendedName>
        <fullName evidence="4">tRNA (Uracil-5-)-methyltransferase</fullName>
    </recommendedName>
</protein>
<evidence type="ECO:0000256" key="1">
    <source>
        <dbReference type="SAM" id="Phobius"/>
    </source>
</evidence>
<dbReference type="RefSeq" id="WP_117445111.1">
    <property type="nucleotide sequence ID" value="NZ_QVEV01000110.1"/>
</dbReference>
<dbReference type="Proteomes" id="UP000260025">
    <property type="component" value="Unassembled WGS sequence"/>
</dbReference>
<evidence type="ECO:0000313" key="2">
    <source>
        <dbReference type="EMBL" id="RGC06755.1"/>
    </source>
</evidence>
<dbReference type="AlphaFoldDB" id="A0A3E2V892"/>
<gene>
    <name evidence="2" type="ORF">DXA38_22770</name>
</gene>
<feature type="transmembrane region" description="Helical" evidence="1">
    <location>
        <begin position="24"/>
        <end position="43"/>
    </location>
</feature>
<organism evidence="2 3">
    <name type="scientific">Clostridium innocuum</name>
    <dbReference type="NCBI Taxonomy" id="1522"/>
    <lineage>
        <taxon>Bacteria</taxon>
        <taxon>Bacillati</taxon>
        <taxon>Bacillota</taxon>
        <taxon>Clostridia</taxon>
        <taxon>Eubacteriales</taxon>
        <taxon>Clostridiaceae</taxon>
        <taxon>Clostridium</taxon>
    </lineage>
</organism>
<keyword evidence="1" id="KW-0812">Transmembrane</keyword>
<accession>A0A3E2V892</accession>
<name>A0A3E2V892_CLOIN</name>
<reference evidence="2 3" key="1">
    <citation type="submission" date="2018-08" db="EMBL/GenBank/DDBJ databases">
        <title>A genome reference for cultivated species of the human gut microbiota.</title>
        <authorList>
            <person name="Zou Y."/>
            <person name="Xue W."/>
            <person name="Luo G."/>
        </authorList>
    </citation>
    <scope>NUCLEOTIDE SEQUENCE [LARGE SCALE GENOMIC DNA]</scope>
    <source>
        <strain evidence="2 3">OF01-2LB</strain>
    </source>
</reference>
<keyword evidence="1" id="KW-0472">Membrane</keyword>